<feature type="domain" description="Nucleoside phosphorylase" evidence="1">
    <location>
        <begin position="84"/>
        <end position="237"/>
    </location>
</feature>
<dbReference type="SUPFAM" id="SSF53167">
    <property type="entry name" value="Purine and uridine phosphorylases"/>
    <property type="match status" value="1"/>
</dbReference>
<dbReference type="GO" id="GO:0009116">
    <property type="term" value="P:nucleoside metabolic process"/>
    <property type="evidence" value="ECO:0007669"/>
    <property type="project" value="InterPro"/>
</dbReference>
<dbReference type="InterPro" id="IPR000845">
    <property type="entry name" value="Nucleoside_phosphorylase_d"/>
</dbReference>
<organism evidence="2 3">
    <name type="scientific">Acidisphaera rubrifaciens HS-AP3</name>
    <dbReference type="NCBI Taxonomy" id="1231350"/>
    <lineage>
        <taxon>Bacteria</taxon>
        <taxon>Pseudomonadati</taxon>
        <taxon>Pseudomonadota</taxon>
        <taxon>Alphaproteobacteria</taxon>
        <taxon>Acetobacterales</taxon>
        <taxon>Acetobacteraceae</taxon>
        <taxon>Acidisphaera</taxon>
    </lineage>
</organism>
<comment type="caution">
    <text evidence="2">The sequence shown here is derived from an EMBL/GenBank/DDBJ whole genome shotgun (WGS) entry which is preliminary data.</text>
</comment>
<dbReference type="InterPro" id="IPR035994">
    <property type="entry name" value="Nucleoside_phosphorylase_sf"/>
</dbReference>
<dbReference type="OrthoDB" id="7945729at2"/>
<evidence type="ECO:0000259" key="1">
    <source>
        <dbReference type="Pfam" id="PF01048"/>
    </source>
</evidence>
<dbReference type="GO" id="GO:0003824">
    <property type="term" value="F:catalytic activity"/>
    <property type="evidence" value="ECO:0007669"/>
    <property type="project" value="InterPro"/>
</dbReference>
<dbReference type="RefSeq" id="WP_048860109.1">
    <property type="nucleotide sequence ID" value="NZ_BANB01000084.1"/>
</dbReference>
<protein>
    <submittedName>
        <fullName evidence="2">Purine or other phosphorylase</fullName>
    </submittedName>
</protein>
<dbReference type="Proteomes" id="UP000032680">
    <property type="component" value="Unassembled WGS sequence"/>
</dbReference>
<accession>A0A0D6P3T4</accession>
<gene>
    <name evidence="2" type="ORF">Asru_0084_23</name>
</gene>
<name>A0A0D6P3T4_9PROT</name>
<dbReference type="CDD" id="cd09007">
    <property type="entry name" value="NP-I_spr0068"/>
    <property type="match status" value="1"/>
</dbReference>
<sequence length="285" mass="30436">MNVAWGRSSLGRDIDAPSVFLPESMLREARRQRGLSVAPVPDICVLDPDGDLAAFMIGCHGATLMTEWACYHSELLVCTLPGIGRIGVIGKVVGAPYAVMVAELLFTSGCRLLVSLSSAGQIAAIAEPPYFVLIDRALRDEGTSGHYLPPSDEVTADADLLATLAHALRGTGQHVVVGGSWTTDAPFRETARAVAHARSRRLLVVEMEAAGLYAFARASRRDVVCLAHVTNRLGAPGDFDKGAAGGAVEAFELIVRLAAAWQARSTLRTPDQSLRHPESLQQDDR</sequence>
<evidence type="ECO:0000313" key="3">
    <source>
        <dbReference type="Proteomes" id="UP000032680"/>
    </source>
</evidence>
<reference evidence="2 3" key="1">
    <citation type="submission" date="2012-11" db="EMBL/GenBank/DDBJ databases">
        <title>Whole genome sequence of Acidisphaera rubrifaciens HS-AP3.</title>
        <authorList>
            <person name="Azuma Y."/>
            <person name="Higashiura N."/>
            <person name="Hirakawa H."/>
            <person name="Matsushita K."/>
        </authorList>
    </citation>
    <scope>NUCLEOTIDE SEQUENCE [LARGE SCALE GENOMIC DNA]</scope>
    <source>
        <strain evidence="2 3">HS-AP3</strain>
    </source>
</reference>
<dbReference type="EMBL" id="BANB01000084">
    <property type="protein sequence ID" value="GAN76312.1"/>
    <property type="molecule type" value="Genomic_DNA"/>
</dbReference>
<dbReference type="AlphaFoldDB" id="A0A0D6P3T4"/>
<keyword evidence="3" id="KW-1185">Reference proteome</keyword>
<dbReference type="Pfam" id="PF01048">
    <property type="entry name" value="PNP_UDP_1"/>
    <property type="match status" value="1"/>
</dbReference>
<dbReference type="Gene3D" id="3.40.50.1580">
    <property type="entry name" value="Nucleoside phosphorylase domain"/>
    <property type="match status" value="1"/>
</dbReference>
<proteinExistence type="predicted"/>
<evidence type="ECO:0000313" key="2">
    <source>
        <dbReference type="EMBL" id="GAN76312.1"/>
    </source>
</evidence>